<comment type="caution">
    <text evidence="1">The sequence shown here is derived from an EMBL/GenBank/DDBJ whole genome shotgun (WGS) entry which is preliminary data.</text>
</comment>
<reference evidence="1" key="1">
    <citation type="submission" date="2020-09" db="EMBL/GenBank/DDBJ databases">
        <title>A novel bacterium of genus Paenibacillus, isolated from South China Sea.</title>
        <authorList>
            <person name="Huang H."/>
            <person name="Mo K."/>
            <person name="Hu Y."/>
        </authorList>
    </citation>
    <scope>NUCLEOTIDE SEQUENCE</scope>
    <source>
        <strain evidence="1">IB182496</strain>
    </source>
</reference>
<dbReference type="Proteomes" id="UP000621560">
    <property type="component" value="Unassembled WGS sequence"/>
</dbReference>
<dbReference type="AlphaFoldDB" id="A0A927BTW8"/>
<proteinExistence type="predicted"/>
<dbReference type="EMBL" id="JACXIZ010000027">
    <property type="protein sequence ID" value="MBD2846732.1"/>
    <property type="molecule type" value="Genomic_DNA"/>
</dbReference>
<protein>
    <recommendedName>
        <fullName evidence="3">Exo-alpha-sialidase</fullName>
    </recommendedName>
</protein>
<name>A0A927BTW8_9BACL</name>
<evidence type="ECO:0008006" key="3">
    <source>
        <dbReference type="Google" id="ProtNLM"/>
    </source>
</evidence>
<dbReference type="InterPro" id="IPR036278">
    <property type="entry name" value="Sialidase_sf"/>
</dbReference>
<dbReference type="SUPFAM" id="SSF50939">
    <property type="entry name" value="Sialidases"/>
    <property type="match status" value="1"/>
</dbReference>
<dbReference type="CDD" id="cd15482">
    <property type="entry name" value="Sialidase_non-viral"/>
    <property type="match status" value="1"/>
</dbReference>
<accession>A0A927BTW8</accession>
<evidence type="ECO:0000313" key="1">
    <source>
        <dbReference type="EMBL" id="MBD2846732.1"/>
    </source>
</evidence>
<keyword evidence="2" id="KW-1185">Reference proteome</keyword>
<dbReference type="Gene3D" id="2.120.10.10">
    <property type="match status" value="1"/>
</dbReference>
<gene>
    <name evidence="1" type="ORF">IDH44_16165</name>
</gene>
<sequence length="238" mass="25252">MDGGANWSNAILSLPAGFTGAEAAVVTYAFPNLFYITAHAFPGETDGTTLLYVSADNGATFGAPIVVMPGFGTYINNDETHVLADTGQSSPYPGNLYVLSNHQFNVDNSAGSTAFFRRSTDGGQTWNQPVLLSNPDDQVERPDAAVDLTGNLYTAWITTEANAQFFVRPSADGGASFQSPIQVASVVLVRTFLPVAGYAFRVLTFANISADRSNGPNNGAAQCDLLIPRPYFPVIPTL</sequence>
<evidence type="ECO:0000313" key="2">
    <source>
        <dbReference type="Proteomes" id="UP000621560"/>
    </source>
</evidence>
<organism evidence="1 2">
    <name type="scientific">Paenibacillus sabuli</name>
    <dbReference type="NCBI Taxonomy" id="2772509"/>
    <lineage>
        <taxon>Bacteria</taxon>
        <taxon>Bacillati</taxon>
        <taxon>Bacillota</taxon>
        <taxon>Bacilli</taxon>
        <taxon>Bacillales</taxon>
        <taxon>Paenibacillaceae</taxon>
        <taxon>Paenibacillus</taxon>
    </lineage>
</organism>
<dbReference type="RefSeq" id="WP_190919393.1">
    <property type="nucleotide sequence ID" value="NZ_JACXIZ010000027.1"/>
</dbReference>